<dbReference type="EMBL" id="JBHSMM010000001">
    <property type="protein sequence ID" value="MFC5439165.1"/>
    <property type="molecule type" value="Genomic_DNA"/>
</dbReference>
<keyword evidence="1" id="KW-0575">Peroxidase</keyword>
<dbReference type="InterPro" id="IPR052924">
    <property type="entry name" value="OsmC/Ohr_hydroprdx_reductase"/>
</dbReference>
<evidence type="ECO:0000313" key="2">
    <source>
        <dbReference type="Proteomes" id="UP001596018"/>
    </source>
</evidence>
<name>A0ABW0JTG4_9GAMM</name>
<dbReference type="InterPro" id="IPR036102">
    <property type="entry name" value="OsmC/Ohrsf"/>
</dbReference>
<dbReference type="PANTHER" id="PTHR35368">
    <property type="entry name" value="HYDROPEROXIDE REDUCTASE"/>
    <property type="match status" value="1"/>
</dbReference>
<dbReference type="GO" id="GO:0004601">
    <property type="term" value="F:peroxidase activity"/>
    <property type="evidence" value="ECO:0007669"/>
    <property type="project" value="UniProtKB-KW"/>
</dbReference>
<keyword evidence="2" id="KW-1185">Reference proteome</keyword>
<proteinExistence type="predicted"/>
<dbReference type="EC" id="1.11.1.-" evidence="1"/>
<dbReference type="SUPFAM" id="SSF82784">
    <property type="entry name" value="OsmC-like"/>
    <property type="match status" value="1"/>
</dbReference>
<keyword evidence="1" id="KW-0560">Oxidoreductase</keyword>
<dbReference type="PANTHER" id="PTHR35368:SF1">
    <property type="entry name" value="HYDROPEROXIDE REDUCTASE"/>
    <property type="match status" value="1"/>
</dbReference>
<evidence type="ECO:0000313" key="1">
    <source>
        <dbReference type="EMBL" id="MFC5439165.1"/>
    </source>
</evidence>
<comment type="caution">
    <text evidence="1">The sequence shown here is derived from an EMBL/GenBank/DDBJ whole genome shotgun (WGS) entry which is preliminary data.</text>
</comment>
<dbReference type="InterPro" id="IPR015946">
    <property type="entry name" value="KH_dom-like_a/b"/>
</dbReference>
<dbReference type="InterPro" id="IPR003718">
    <property type="entry name" value="OsmC/Ohr_fam"/>
</dbReference>
<dbReference type="Pfam" id="PF02566">
    <property type="entry name" value="OsmC"/>
    <property type="match status" value="1"/>
</dbReference>
<reference evidence="2" key="1">
    <citation type="journal article" date="2019" name="Int. J. Syst. Evol. Microbiol.">
        <title>The Global Catalogue of Microorganisms (GCM) 10K type strain sequencing project: providing services to taxonomists for standard genome sequencing and annotation.</title>
        <authorList>
            <consortium name="The Broad Institute Genomics Platform"/>
            <consortium name="The Broad Institute Genome Sequencing Center for Infectious Disease"/>
            <person name="Wu L."/>
            <person name="Ma J."/>
        </authorList>
    </citation>
    <scope>NUCLEOTIDE SEQUENCE [LARGE SCALE GENOMIC DNA]</scope>
    <source>
        <strain evidence="2">KACC 12822</strain>
    </source>
</reference>
<organism evidence="1 2">
    <name type="scientific">Rhodanobacter ginsenosidimutans</name>
    <dbReference type="NCBI Taxonomy" id="490571"/>
    <lineage>
        <taxon>Bacteria</taxon>
        <taxon>Pseudomonadati</taxon>
        <taxon>Pseudomonadota</taxon>
        <taxon>Gammaproteobacteria</taxon>
        <taxon>Lysobacterales</taxon>
        <taxon>Rhodanobacteraceae</taxon>
        <taxon>Rhodanobacter</taxon>
    </lineage>
</organism>
<gene>
    <name evidence="1" type="ORF">ACFPK0_03945</name>
</gene>
<dbReference type="RefSeq" id="WP_377338521.1">
    <property type="nucleotide sequence ID" value="NZ_JALBWS010000015.1"/>
</dbReference>
<accession>A0ABW0JTG4</accession>
<dbReference type="Proteomes" id="UP001596018">
    <property type="component" value="Unassembled WGS sequence"/>
</dbReference>
<sequence>MTETTRKLSFHVVARRTDAHGSIARCKSAELSLDTDLAGRVDAFNPAELLLAAVSACIIKGIERVTPMLKFRLRGVQVRISGVRQDVPPRLESIDYEILVDSDESEQRLALLHDNVRKYGTVFNTVAPGTRLSGVLRRQTEED</sequence>
<protein>
    <submittedName>
        <fullName evidence="1">OsmC family protein</fullName>
        <ecNumber evidence="1">1.11.1.-</ecNumber>
    </submittedName>
</protein>
<dbReference type="Gene3D" id="3.30.300.20">
    <property type="match status" value="1"/>
</dbReference>